<dbReference type="EMBL" id="JBHUMF010000030">
    <property type="protein sequence ID" value="MFD2681454.1"/>
    <property type="molecule type" value="Genomic_DNA"/>
</dbReference>
<dbReference type="Pfam" id="PF23981">
    <property type="entry name" value="DUF7305"/>
    <property type="match status" value="1"/>
</dbReference>
<dbReference type="RefSeq" id="WP_377935683.1">
    <property type="nucleotide sequence ID" value="NZ_JBHUMF010000030.1"/>
</dbReference>
<evidence type="ECO:0000313" key="4">
    <source>
        <dbReference type="EMBL" id="MFD2681454.1"/>
    </source>
</evidence>
<proteinExistence type="predicted"/>
<evidence type="ECO:0000313" key="5">
    <source>
        <dbReference type="Proteomes" id="UP001597506"/>
    </source>
</evidence>
<keyword evidence="1" id="KW-0812">Transmembrane</keyword>
<protein>
    <submittedName>
        <fullName evidence="4">Pilus assembly PilX N-terminal domain-containing protein</fullName>
    </submittedName>
</protein>
<evidence type="ECO:0000259" key="3">
    <source>
        <dbReference type="Pfam" id="PF23981"/>
    </source>
</evidence>
<organism evidence="4 5">
    <name type="scientific">Bacillus seohaeanensis</name>
    <dbReference type="NCBI Taxonomy" id="284580"/>
    <lineage>
        <taxon>Bacteria</taxon>
        <taxon>Bacillati</taxon>
        <taxon>Bacillota</taxon>
        <taxon>Bacilli</taxon>
        <taxon>Bacillales</taxon>
        <taxon>Bacillaceae</taxon>
        <taxon>Bacillus</taxon>
    </lineage>
</organism>
<dbReference type="Proteomes" id="UP001597506">
    <property type="component" value="Unassembled WGS sequence"/>
</dbReference>
<keyword evidence="1" id="KW-0472">Membrane</keyword>
<reference evidence="5" key="1">
    <citation type="journal article" date="2019" name="Int. J. Syst. Evol. Microbiol.">
        <title>The Global Catalogue of Microorganisms (GCM) 10K type strain sequencing project: providing services to taxonomists for standard genome sequencing and annotation.</title>
        <authorList>
            <consortium name="The Broad Institute Genomics Platform"/>
            <consortium name="The Broad Institute Genome Sequencing Center for Infectious Disease"/>
            <person name="Wu L."/>
            <person name="Ma J."/>
        </authorList>
    </citation>
    <scope>NUCLEOTIDE SEQUENCE [LARGE SCALE GENOMIC DNA]</scope>
    <source>
        <strain evidence="5">KCTC 3913</strain>
    </source>
</reference>
<feature type="transmembrane region" description="Helical" evidence="1">
    <location>
        <begin position="16"/>
        <end position="41"/>
    </location>
</feature>
<keyword evidence="1" id="KW-1133">Transmembrane helix</keyword>
<dbReference type="Pfam" id="PF14341">
    <property type="entry name" value="PilX_N"/>
    <property type="match status" value="1"/>
</dbReference>
<name>A0ABW5RTG1_9BACI</name>
<sequence>MRRILAQIKSQKNEQGIALVVVLLALTIISILGLSIMGLAVNNTKMSSSERTYQSTYYIAESGVTYKINKINTNIVDIYHNSDDASTFFLHAENMLMNLNNDPPYKNFEDSFGHKPEAKVTIERIDTSNWNSLHFRDYKIISVGTINNRSRTVEKHFRITWKPKTDVIIPDTAVFVKDSINLSGGAKIIGGAGTNSSASSSINLDGGASISGDIYVGSDSGDSIINKPNWMELDNEIIKSAQAKTFEMPEFPSFPSYPIPEDEKVHNSTNSYNVINDGSLYIDSWMTDNYTLTMTENMQFNEIRITSNYTLNINVGDNDRAIVVNNLHLPNGKININGTGKLTIYVNNNITMGAGSAINTNDQIENSNRRRDEQTRLQLIKDHVKKLEIFYKGSNLNLSGGQKIYGSLYAKNAELTLTGGSGFQGHLLLGGGKIEIKGGANAVTQLFYAPNSDVIVSGGGTIKGSIIAQSYTATGGSSVTFDSLNPNDLPPILAGTSEGAYSAEDIISAEPSREK</sequence>
<accession>A0ABW5RTG1</accession>
<dbReference type="SUPFAM" id="SSF51126">
    <property type="entry name" value="Pectin lyase-like"/>
    <property type="match status" value="1"/>
</dbReference>
<feature type="domain" description="DUF7305" evidence="3">
    <location>
        <begin position="302"/>
        <end position="428"/>
    </location>
</feature>
<keyword evidence="5" id="KW-1185">Reference proteome</keyword>
<dbReference type="InterPro" id="IPR011050">
    <property type="entry name" value="Pectin_lyase_fold/virulence"/>
</dbReference>
<evidence type="ECO:0000259" key="2">
    <source>
        <dbReference type="Pfam" id="PF14341"/>
    </source>
</evidence>
<dbReference type="InterPro" id="IPR025746">
    <property type="entry name" value="PilX_N_dom"/>
</dbReference>
<evidence type="ECO:0000256" key="1">
    <source>
        <dbReference type="SAM" id="Phobius"/>
    </source>
</evidence>
<comment type="caution">
    <text evidence="4">The sequence shown here is derived from an EMBL/GenBank/DDBJ whole genome shotgun (WGS) entry which is preliminary data.</text>
</comment>
<feature type="domain" description="Type 4 fimbrial biogenesis protein PilX N-terminal" evidence="2">
    <location>
        <begin position="15"/>
        <end position="64"/>
    </location>
</feature>
<gene>
    <name evidence="4" type="ORF">ACFSUL_11930</name>
</gene>
<dbReference type="InterPro" id="IPR055729">
    <property type="entry name" value="DUF7305"/>
</dbReference>